<keyword evidence="1" id="KW-0472">Membrane</keyword>
<dbReference type="EMBL" id="JABEPP010000007">
    <property type="protein sequence ID" value="NNM74935.1"/>
    <property type="molecule type" value="Genomic_DNA"/>
</dbReference>
<name>A0A849IFD4_9HYPH</name>
<dbReference type="Proteomes" id="UP000564885">
    <property type="component" value="Unassembled WGS sequence"/>
</dbReference>
<gene>
    <name evidence="2" type="ORF">HJG44_21465</name>
</gene>
<accession>A0A849IFD4</accession>
<feature type="transmembrane region" description="Helical" evidence="1">
    <location>
        <begin position="186"/>
        <end position="209"/>
    </location>
</feature>
<evidence type="ECO:0008006" key="4">
    <source>
        <dbReference type="Google" id="ProtNLM"/>
    </source>
</evidence>
<evidence type="ECO:0000313" key="2">
    <source>
        <dbReference type="EMBL" id="NNM74935.1"/>
    </source>
</evidence>
<feature type="transmembrane region" description="Helical" evidence="1">
    <location>
        <begin position="368"/>
        <end position="385"/>
    </location>
</feature>
<sequence>MPALALFSAAMVVVTAPLTGIVRELSLPDTDDAMRLVQVLDLIRGQDWFDKVQHRLMPPAGTAMHWSRLVDAPIAFGIVALRPILGERLAAGLVAAGWPVLLLAAYLVALWCVALRWHGPRAAWLAVLAASQMTTIGLFAPGRIDHHNLQILAILGLIAAVCDPPAGRRGAVLRGSAAGILSAMSLAIGLESLPFVAAAGVAATATWAFGQPRAKARLAAFGASLALAAPILFAAETARVQWLTLRCDALSPPWLLLAILGGGGAAAAALAGARFRPGLPRLLLAAFMGAGALTPFLALYSGCVLNPLGSLPEIVRHDWLGMVAEALQLTRALVFSPEMVVGGILPLAVGAAVALVRARTATSDQTAYRELVLASMLALGVAIATLQLRGIYVASAALPLVAGPALDRALNRLLRGGEPARAAVSLALALAMLGKAAALPLTVAQAAFGRHPPAVVSRHISDCAEGKRLEELNGFAPGTLLAPVDLGTGILLFTPHAIVAAPYHRAAEGIAASLSAFSGAEEAMLAAVRSTGADIVALCRSWTEGNPGSFAYTLARGAGVPWLEPILAGPGDLMAWRVVRRP</sequence>
<evidence type="ECO:0000313" key="3">
    <source>
        <dbReference type="Proteomes" id="UP000564885"/>
    </source>
</evidence>
<feature type="transmembrane region" description="Helical" evidence="1">
    <location>
        <begin position="282"/>
        <end position="302"/>
    </location>
</feature>
<feature type="transmembrane region" description="Helical" evidence="1">
    <location>
        <begin position="216"/>
        <end position="234"/>
    </location>
</feature>
<keyword evidence="1" id="KW-0812">Transmembrane</keyword>
<feature type="transmembrane region" description="Helical" evidence="1">
    <location>
        <begin position="123"/>
        <end position="142"/>
    </location>
</feature>
<dbReference type="AlphaFoldDB" id="A0A849IFD4"/>
<evidence type="ECO:0000256" key="1">
    <source>
        <dbReference type="SAM" id="Phobius"/>
    </source>
</evidence>
<organism evidence="2 3">
    <name type="scientific">Enterovirga aerilata</name>
    <dbReference type="NCBI Taxonomy" id="2730920"/>
    <lineage>
        <taxon>Bacteria</taxon>
        <taxon>Pseudomonadati</taxon>
        <taxon>Pseudomonadota</taxon>
        <taxon>Alphaproteobacteria</taxon>
        <taxon>Hyphomicrobiales</taxon>
        <taxon>Methylobacteriaceae</taxon>
        <taxon>Enterovirga</taxon>
    </lineage>
</organism>
<proteinExistence type="predicted"/>
<keyword evidence="3" id="KW-1185">Reference proteome</keyword>
<feature type="transmembrane region" description="Helical" evidence="1">
    <location>
        <begin position="339"/>
        <end position="356"/>
    </location>
</feature>
<comment type="caution">
    <text evidence="2">The sequence shown here is derived from an EMBL/GenBank/DDBJ whole genome shotgun (WGS) entry which is preliminary data.</text>
</comment>
<feature type="transmembrane region" description="Helical" evidence="1">
    <location>
        <begin position="93"/>
        <end position="117"/>
    </location>
</feature>
<feature type="transmembrane region" description="Helical" evidence="1">
    <location>
        <begin position="254"/>
        <end position="275"/>
    </location>
</feature>
<reference evidence="2 3" key="1">
    <citation type="submission" date="2020-04" db="EMBL/GenBank/DDBJ databases">
        <title>Enterovirga sp. isolate from soil.</title>
        <authorList>
            <person name="Chea S."/>
            <person name="Kim D.-U."/>
        </authorList>
    </citation>
    <scope>NUCLEOTIDE SEQUENCE [LARGE SCALE GENOMIC DNA]</scope>
    <source>
        <strain evidence="2 3">DB1703</strain>
    </source>
</reference>
<protein>
    <recommendedName>
        <fullName evidence="4">Glycosyltransferase RgtA/B/C/D-like domain-containing protein</fullName>
    </recommendedName>
</protein>
<keyword evidence="1" id="KW-1133">Transmembrane helix</keyword>